<dbReference type="GO" id="GO:0042421">
    <property type="term" value="P:norepinephrine biosynthetic process"/>
    <property type="evidence" value="ECO:0007669"/>
    <property type="project" value="TreeGrafter"/>
</dbReference>
<dbReference type="InterPro" id="IPR000945">
    <property type="entry name" value="DBH-like"/>
</dbReference>
<comment type="similarity">
    <text evidence="3">Belongs to the copper type II ascorbate-dependent monooxygenase family.</text>
</comment>
<keyword evidence="6" id="KW-1133">Transmembrane helix</keyword>
<evidence type="ECO:0000256" key="9">
    <source>
        <dbReference type="ARBA" id="ARBA00023033"/>
    </source>
</evidence>
<feature type="domain" description="DOMON" evidence="14">
    <location>
        <begin position="40"/>
        <end position="157"/>
    </location>
</feature>
<dbReference type="CDD" id="cd09631">
    <property type="entry name" value="DOMON_DOH"/>
    <property type="match status" value="1"/>
</dbReference>
<dbReference type="PANTHER" id="PTHR10157:SF29">
    <property type="entry name" value="DOPAMINE BETA-HYDROXYLASE"/>
    <property type="match status" value="1"/>
</dbReference>
<keyword evidence="11" id="KW-1015">Disulfide bond</keyword>
<dbReference type="InterPro" id="IPR045266">
    <property type="entry name" value="DOH_DOMON"/>
</dbReference>
<keyword evidence="10" id="KW-0472">Membrane</keyword>
<dbReference type="GO" id="GO:0005507">
    <property type="term" value="F:copper ion binding"/>
    <property type="evidence" value="ECO:0007669"/>
    <property type="project" value="InterPro"/>
</dbReference>
<gene>
    <name evidence="15" type="ORF">ACAOBT_LOCUS7772</name>
</gene>
<comment type="cofactor">
    <cofactor evidence="1">
        <name>Cu(2+)</name>
        <dbReference type="ChEBI" id="CHEBI:29036"/>
    </cofactor>
</comment>
<evidence type="ECO:0000313" key="16">
    <source>
        <dbReference type="Proteomes" id="UP001152888"/>
    </source>
</evidence>
<dbReference type="SUPFAM" id="SSF49742">
    <property type="entry name" value="PHM/PNGase F"/>
    <property type="match status" value="2"/>
</dbReference>
<dbReference type="OrthoDB" id="129121at2759"/>
<evidence type="ECO:0000256" key="1">
    <source>
        <dbReference type="ARBA" id="ARBA00001973"/>
    </source>
</evidence>
<keyword evidence="8" id="KW-0186">Copper</keyword>
<dbReference type="FunFam" id="2.60.120.230:FF:000001">
    <property type="entry name" value="Monooxygenase, DBH-like 1"/>
    <property type="match status" value="1"/>
</dbReference>
<dbReference type="GO" id="GO:0004500">
    <property type="term" value="F:dopamine beta-monooxygenase activity"/>
    <property type="evidence" value="ECO:0007669"/>
    <property type="project" value="InterPro"/>
</dbReference>
<dbReference type="Pfam" id="PF01082">
    <property type="entry name" value="Cu2_monooxygen"/>
    <property type="match status" value="1"/>
</dbReference>
<evidence type="ECO:0000313" key="15">
    <source>
        <dbReference type="EMBL" id="CAH1968307.1"/>
    </source>
</evidence>
<accession>A0A9P0P5X3</accession>
<dbReference type="InterPro" id="IPR000323">
    <property type="entry name" value="Cu2_ascorb_mOase_N"/>
</dbReference>
<dbReference type="InterPro" id="IPR005018">
    <property type="entry name" value="DOMON_domain"/>
</dbReference>
<keyword evidence="12" id="KW-0325">Glycoprotein</keyword>
<evidence type="ECO:0000256" key="13">
    <source>
        <dbReference type="SAM" id="SignalP"/>
    </source>
</evidence>
<dbReference type="SMART" id="SM00664">
    <property type="entry name" value="DoH"/>
    <property type="match status" value="1"/>
</dbReference>
<keyword evidence="9" id="KW-0503">Monooxygenase</keyword>
<sequence>MHWNKVLFYVLCAVKFSDLAIAGVSAHTNKVFDVSLKEDNSIRLYWQLDYSSETVTFEVHIPAGYGWFALGFSDRGDPFPADYCVLWENVNGIVSFDDAYADNRGVLHLDKQQDCRKFKIKTSSNFVKYTYRRKFDTCDNNDYVVEDGTTHIVWSRGKHKLYQLNGLNVSSSTQDIGMVRVHLLKNTHVEAALPKYVRNLDIVTNKVKVPNVETTYWCHVFKLPDEFSKKHHIYQYESHIQDNSRGVVHHMEVFHCETGTKEEIPLYIGDCFAKDRPPKTQVCKRVLAAWAMGAPPFTYPEEASLPIGGENFNPYIMLEIHYNNPELRSDIVDSSGIRFHVSSKLKKMDAGVIELGLEYTDKMAIPPGQEQFRLTGYCTSVCTSMGLPSEGITIFGSQLHTHLTGARVVTRHFDAYGKELPELNRDNHYSTHFQEIRRLKKPVKVLPGHVLITRCDYNTEDRPNITMGGFSISDEMCVNYIHYFPHTELEVCKSSISDQALKTYFQYMNEWEGQSTSPSKGVSDNYKAIQWNKIRVQLLQEVYQEALLSMQCNMSSGDRFPGYWENAQIPPVLLPLPPPVRKCEHIAQNDYL</sequence>
<dbReference type="Pfam" id="PF03712">
    <property type="entry name" value="Cu2_monoox_C"/>
    <property type="match status" value="1"/>
</dbReference>
<protein>
    <recommendedName>
        <fullName evidence="14">DOMON domain-containing protein</fullName>
    </recommendedName>
</protein>
<dbReference type="GO" id="GO:0042420">
    <property type="term" value="P:dopamine catabolic process"/>
    <property type="evidence" value="ECO:0007669"/>
    <property type="project" value="TreeGrafter"/>
</dbReference>
<dbReference type="InterPro" id="IPR024548">
    <property type="entry name" value="Cu2_monoox_C"/>
</dbReference>
<keyword evidence="5" id="KW-0479">Metal-binding</keyword>
<evidence type="ECO:0000256" key="3">
    <source>
        <dbReference type="ARBA" id="ARBA00010676"/>
    </source>
</evidence>
<evidence type="ECO:0000256" key="11">
    <source>
        <dbReference type="ARBA" id="ARBA00023157"/>
    </source>
</evidence>
<comment type="caution">
    <text evidence="15">The sequence shown here is derived from an EMBL/GenBank/DDBJ whole genome shotgun (WGS) entry which is preliminary data.</text>
</comment>
<dbReference type="PRINTS" id="PR00767">
    <property type="entry name" value="DBMONOXGNASE"/>
</dbReference>
<evidence type="ECO:0000256" key="5">
    <source>
        <dbReference type="ARBA" id="ARBA00022723"/>
    </source>
</evidence>
<evidence type="ECO:0000256" key="8">
    <source>
        <dbReference type="ARBA" id="ARBA00023008"/>
    </source>
</evidence>
<dbReference type="PANTHER" id="PTHR10157">
    <property type="entry name" value="DOPAMINE BETA HYDROXYLASE RELATED"/>
    <property type="match status" value="1"/>
</dbReference>
<keyword evidence="4" id="KW-0812">Transmembrane</keyword>
<dbReference type="PROSITE" id="PS00084">
    <property type="entry name" value="CU2_MONOOXYGENASE_1"/>
    <property type="match status" value="1"/>
</dbReference>
<keyword evidence="16" id="KW-1185">Reference proteome</keyword>
<evidence type="ECO:0000256" key="12">
    <source>
        <dbReference type="ARBA" id="ARBA00023180"/>
    </source>
</evidence>
<dbReference type="FunFam" id="2.60.120.310:FF:000004">
    <property type="entry name" value="DBH-like monooxygenase protein 1"/>
    <property type="match status" value="1"/>
</dbReference>
<evidence type="ECO:0000256" key="6">
    <source>
        <dbReference type="ARBA" id="ARBA00022989"/>
    </source>
</evidence>
<feature type="signal peptide" evidence="13">
    <location>
        <begin position="1"/>
        <end position="22"/>
    </location>
</feature>
<dbReference type="Proteomes" id="UP001152888">
    <property type="component" value="Unassembled WGS sequence"/>
</dbReference>
<evidence type="ECO:0000256" key="4">
    <source>
        <dbReference type="ARBA" id="ARBA00022692"/>
    </source>
</evidence>
<reference evidence="15" key="1">
    <citation type="submission" date="2022-03" db="EMBL/GenBank/DDBJ databases">
        <authorList>
            <person name="Sayadi A."/>
        </authorList>
    </citation>
    <scope>NUCLEOTIDE SEQUENCE</scope>
</reference>
<name>A0A9P0P5X3_ACAOB</name>
<keyword evidence="7" id="KW-0560">Oxidoreductase</keyword>
<dbReference type="GO" id="GO:0005615">
    <property type="term" value="C:extracellular space"/>
    <property type="evidence" value="ECO:0007669"/>
    <property type="project" value="TreeGrafter"/>
</dbReference>
<evidence type="ECO:0000256" key="2">
    <source>
        <dbReference type="ARBA" id="ARBA00004167"/>
    </source>
</evidence>
<dbReference type="InterPro" id="IPR020611">
    <property type="entry name" value="Cu2_ascorb_mOase_CS-1"/>
</dbReference>
<dbReference type="PROSITE" id="PS50836">
    <property type="entry name" value="DOMON"/>
    <property type="match status" value="1"/>
</dbReference>
<evidence type="ECO:0000259" key="14">
    <source>
        <dbReference type="PROSITE" id="PS50836"/>
    </source>
</evidence>
<feature type="chain" id="PRO_5040307536" description="DOMON domain-containing protein" evidence="13">
    <location>
        <begin position="23"/>
        <end position="592"/>
    </location>
</feature>
<dbReference type="AlphaFoldDB" id="A0A9P0P5X3"/>
<keyword evidence="13" id="KW-0732">Signal</keyword>
<proteinExistence type="inferred from homology"/>
<dbReference type="InterPro" id="IPR028460">
    <property type="entry name" value="Tbh/DBH"/>
</dbReference>
<dbReference type="InterPro" id="IPR036939">
    <property type="entry name" value="Cu2_ascorb_mOase_N_sf"/>
</dbReference>
<dbReference type="Pfam" id="PF03351">
    <property type="entry name" value="DOMON"/>
    <property type="match status" value="1"/>
</dbReference>
<dbReference type="EMBL" id="CAKOFQ010006751">
    <property type="protein sequence ID" value="CAH1968307.1"/>
    <property type="molecule type" value="Genomic_DNA"/>
</dbReference>
<dbReference type="GO" id="GO:0030667">
    <property type="term" value="C:secretory granule membrane"/>
    <property type="evidence" value="ECO:0007669"/>
    <property type="project" value="TreeGrafter"/>
</dbReference>
<dbReference type="GO" id="GO:0006589">
    <property type="term" value="P:octopamine biosynthetic process"/>
    <property type="evidence" value="ECO:0007669"/>
    <property type="project" value="TreeGrafter"/>
</dbReference>
<comment type="subcellular location">
    <subcellularLocation>
        <location evidence="2">Membrane</location>
        <topology evidence="2">Single-pass membrane protein</topology>
    </subcellularLocation>
</comment>
<evidence type="ECO:0000256" key="10">
    <source>
        <dbReference type="ARBA" id="ARBA00023136"/>
    </source>
</evidence>
<organism evidence="15 16">
    <name type="scientific">Acanthoscelides obtectus</name>
    <name type="common">Bean weevil</name>
    <name type="synonym">Bruchus obtectus</name>
    <dbReference type="NCBI Taxonomy" id="200917"/>
    <lineage>
        <taxon>Eukaryota</taxon>
        <taxon>Metazoa</taxon>
        <taxon>Ecdysozoa</taxon>
        <taxon>Arthropoda</taxon>
        <taxon>Hexapoda</taxon>
        <taxon>Insecta</taxon>
        <taxon>Pterygota</taxon>
        <taxon>Neoptera</taxon>
        <taxon>Endopterygota</taxon>
        <taxon>Coleoptera</taxon>
        <taxon>Polyphaga</taxon>
        <taxon>Cucujiformia</taxon>
        <taxon>Chrysomeloidea</taxon>
        <taxon>Chrysomelidae</taxon>
        <taxon>Bruchinae</taxon>
        <taxon>Bruchini</taxon>
        <taxon>Acanthoscelides</taxon>
    </lineage>
</organism>
<dbReference type="InterPro" id="IPR014784">
    <property type="entry name" value="Cu2_ascorb_mOase-like_C"/>
</dbReference>
<dbReference type="Gene3D" id="2.60.120.310">
    <property type="entry name" value="Copper type II, ascorbate-dependent monooxygenase, N-terminal domain"/>
    <property type="match status" value="1"/>
</dbReference>
<dbReference type="InterPro" id="IPR008977">
    <property type="entry name" value="PHM/PNGase_F_dom_sf"/>
</dbReference>
<evidence type="ECO:0000256" key="7">
    <source>
        <dbReference type="ARBA" id="ARBA00023002"/>
    </source>
</evidence>
<dbReference type="Gene3D" id="2.60.120.230">
    <property type="match status" value="1"/>
</dbReference>